<accession>A0ABR2LCH9</accession>
<comment type="subcellular location">
    <subcellularLocation>
        <location evidence="1">Nucleus</location>
    </subcellularLocation>
</comment>
<dbReference type="PANTHER" id="PTHR15749">
    <property type="entry name" value="FANCONI-ASSOCIATED NUCLEASE 1"/>
    <property type="match status" value="1"/>
</dbReference>
<gene>
    <name evidence="3" type="ORF">KSP40_PGU002904</name>
</gene>
<comment type="catalytic activity">
    <reaction evidence="1">
        <text>Hydrolytically removes 5'-nucleotides successively from the 3'-hydroxy termini of 3'-hydroxy-terminated oligonucleotides.</text>
        <dbReference type="EC" id="3.1.4.1"/>
    </reaction>
</comment>
<keyword evidence="1" id="KW-0460">Magnesium</keyword>
<dbReference type="InterPro" id="IPR033315">
    <property type="entry name" value="Fan1-like"/>
</dbReference>
<keyword evidence="1" id="KW-0234">DNA repair</keyword>
<evidence type="ECO:0000259" key="2">
    <source>
        <dbReference type="Pfam" id="PF21170"/>
    </source>
</evidence>
<dbReference type="InterPro" id="IPR049126">
    <property type="entry name" value="FAN1-like_TPR"/>
</dbReference>
<dbReference type="Proteomes" id="UP001412067">
    <property type="component" value="Unassembled WGS sequence"/>
</dbReference>
<comment type="similarity">
    <text evidence="1">Belongs to the FAN1 family.</text>
</comment>
<evidence type="ECO:0000256" key="1">
    <source>
        <dbReference type="RuleBase" id="RU365033"/>
    </source>
</evidence>
<comment type="caution">
    <text evidence="3">The sequence shown here is derived from an EMBL/GenBank/DDBJ whole genome shotgun (WGS) entry which is preliminary data.</text>
</comment>
<comment type="function">
    <text evidence="1">Nuclease required for the repair of DNA interstrand cross-links (ICL). Acts as a 5'-3' exonuclease that anchors at a cut end of DNA and cleaves DNA successively at every third nucleotide, allowing to excise an ICL from one strand through flanking incisions.</text>
</comment>
<feature type="domain" description="Fanconi-associated nuclease 1-like TPR" evidence="2">
    <location>
        <begin position="77"/>
        <end position="143"/>
    </location>
</feature>
<keyword evidence="4" id="KW-1185">Reference proteome</keyword>
<dbReference type="EMBL" id="JBBWWR010000021">
    <property type="protein sequence ID" value="KAK8937605.1"/>
    <property type="molecule type" value="Genomic_DNA"/>
</dbReference>
<keyword evidence="1" id="KW-0540">Nuclease</keyword>
<protein>
    <recommendedName>
        <fullName evidence="1">Fanconi-associated nuclease</fullName>
        <ecNumber evidence="1">3.1.4.1</ecNumber>
    </recommendedName>
</protein>
<proteinExistence type="inferred from homology"/>
<reference evidence="3 4" key="1">
    <citation type="journal article" date="2022" name="Nat. Plants">
        <title>Genomes of leafy and leafless Platanthera orchids illuminate the evolution of mycoheterotrophy.</title>
        <authorList>
            <person name="Li M.H."/>
            <person name="Liu K.W."/>
            <person name="Li Z."/>
            <person name="Lu H.C."/>
            <person name="Ye Q.L."/>
            <person name="Zhang D."/>
            <person name="Wang J.Y."/>
            <person name="Li Y.F."/>
            <person name="Zhong Z.M."/>
            <person name="Liu X."/>
            <person name="Yu X."/>
            <person name="Liu D.K."/>
            <person name="Tu X.D."/>
            <person name="Liu B."/>
            <person name="Hao Y."/>
            <person name="Liao X.Y."/>
            <person name="Jiang Y.T."/>
            <person name="Sun W.H."/>
            <person name="Chen J."/>
            <person name="Chen Y.Q."/>
            <person name="Ai Y."/>
            <person name="Zhai J.W."/>
            <person name="Wu S.S."/>
            <person name="Zhou Z."/>
            <person name="Hsiao Y.Y."/>
            <person name="Wu W.L."/>
            <person name="Chen Y.Y."/>
            <person name="Lin Y.F."/>
            <person name="Hsu J.L."/>
            <person name="Li C.Y."/>
            <person name="Wang Z.W."/>
            <person name="Zhao X."/>
            <person name="Zhong W.Y."/>
            <person name="Ma X.K."/>
            <person name="Ma L."/>
            <person name="Huang J."/>
            <person name="Chen G.Z."/>
            <person name="Huang M.Z."/>
            <person name="Huang L."/>
            <person name="Peng D.H."/>
            <person name="Luo Y.B."/>
            <person name="Zou S.Q."/>
            <person name="Chen S.P."/>
            <person name="Lan S."/>
            <person name="Tsai W.C."/>
            <person name="Van de Peer Y."/>
            <person name="Liu Z.J."/>
        </authorList>
    </citation>
    <scope>NUCLEOTIDE SEQUENCE [LARGE SCALE GENOMIC DNA]</scope>
    <source>
        <strain evidence="3">Lor288</strain>
    </source>
</reference>
<keyword evidence="1" id="KW-0539">Nucleus</keyword>
<keyword evidence="1" id="KW-0378">Hydrolase</keyword>
<dbReference type="PANTHER" id="PTHR15749:SF4">
    <property type="entry name" value="FANCONI-ASSOCIATED NUCLEASE 1"/>
    <property type="match status" value="1"/>
</dbReference>
<keyword evidence="1" id="KW-0227">DNA damage</keyword>
<sequence>MVLSIRAFASSTIPLIFPQTSNALGYLAQLVSWISDDCTRGMRAVDLAILLRIYLSICKPHLRKQQTLASLHQVAICRYHDAIKLLRELLNSIMYDSRRGYWALRLSIDLEHLGHFNESLSIAEKGVDDPWIRAGSKMALQRRISISGRPLKNEIGEKSLFYGTDNELCGVEKLALQYYAEEGGGWQGIHSESGIWTTIFGLLMWGVIFSDVPNVFRSKFQV</sequence>
<comment type="cofactor">
    <cofactor evidence="1">
        <name>Mg(2+)</name>
        <dbReference type="ChEBI" id="CHEBI:18420"/>
    </cofactor>
    <cofactor evidence="1">
        <name>Mn(2+)</name>
        <dbReference type="ChEBI" id="CHEBI:29035"/>
    </cofactor>
</comment>
<name>A0ABR2LCH9_9ASPA</name>
<dbReference type="Pfam" id="PF21170">
    <property type="entry name" value="FAN1_TPR"/>
    <property type="match status" value="1"/>
</dbReference>
<dbReference type="EC" id="3.1.4.1" evidence="1"/>
<organism evidence="3 4">
    <name type="scientific">Platanthera guangdongensis</name>
    <dbReference type="NCBI Taxonomy" id="2320717"/>
    <lineage>
        <taxon>Eukaryota</taxon>
        <taxon>Viridiplantae</taxon>
        <taxon>Streptophyta</taxon>
        <taxon>Embryophyta</taxon>
        <taxon>Tracheophyta</taxon>
        <taxon>Spermatophyta</taxon>
        <taxon>Magnoliopsida</taxon>
        <taxon>Liliopsida</taxon>
        <taxon>Asparagales</taxon>
        <taxon>Orchidaceae</taxon>
        <taxon>Orchidoideae</taxon>
        <taxon>Orchideae</taxon>
        <taxon>Orchidinae</taxon>
        <taxon>Platanthera</taxon>
    </lineage>
</organism>
<evidence type="ECO:0000313" key="4">
    <source>
        <dbReference type="Proteomes" id="UP001412067"/>
    </source>
</evidence>
<keyword evidence="1" id="KW-0479">Metal-binding</keyword>
<keyword evidence="1" id="KW-0464">Manganese</keyword>
<evidence type="ECO:0000313" key="3">
    <source>
        <dbReference type="EMBL" id="KAK8937605.1"/>
    </source>
</evidence>